<dbReference type="Gene3D" id="1.10.630.10">
    <property type="entry name" value="Cytochrome P450"/>
    <property type="match status" value="1"/>
</dbReference>
<dbReference type="InterPro" id="IPR036396">
    <property type="entry name" value="Cyt_P450_sf"/>
</dbReference>
<keyword evidence="8 13" id="KW-0560">Oxidoreductase</keyword>
<organism evidence="14 15">
    <name type="scientific">Hibiscus syriacus</name>
    <name type="common">Rose of Sharon</name>
    <dbReference type="NCBI Taxonomy" id="106335"/>
    <lineage>
        <taxon>Eukaryota</taxon>
        <taxon>Viridiplantae</taxon>
        <taxon>Streptophyta</taxon>
        <taxon>Embryophyta</taxon>
        <taxon>Tracheophyta</taxon>
        <taxon>Spermatophyta</taxon>
        <taxon>Magnoliopsida</taxon>
        <taxon>eudicotyledons</taxon>
        <taxon>Gunneridae</taxon>
        <taxon>Pentapetalae</taxon>
        <taxon>rosids</taxon>
        <taxon>malvids</taxon>
        <taxon>Malvales</taxon>
        <taxon>Malvaceae</taxon>
        <taxon>Malvoideae</taxon>
        <taxon>Hibiscus</taxon>
    </lineage>
</organism>
<dbReference type="GO" id="GO:0016705">
    <property type="term" value="F:oxidoreductase activity, acting on paired donors, with incorporation or reduction of molecular oxygen"/>
    <property type="evidence" value="ECO:0007669"/>
    <property type="project" value="InterPro"/>
</dbReference>
<name>A0A6A2YU72_HIBSY</name>
<dbReference type="PROSITE" id="PS00086">
    <property type="entry name" value="CYTOCHROME_P450"/>
    <property type="match status" value="1"/>
</dbReference>
<evidence type="ECO:0000256" key="2">
    <source>
        <dbReference type="ARBA" id="ARBA00004167"/>
    </source>
</evidence>
<dbReference type="GO" id="GO:0004497">
    <property type="term" value="F:monooxygenase activity"/>
    <property type="evidence" value="ECO:0007669"/>
    <property type="project" value="UniProtKB-KW"/>
</dbReference>
<keyword evidence="5" id="KW-0812">Transmembrane</keyword>
<comment type="caution">
    <text evidence="14">The sequence shown here is derived from an EMBL/GenBank/DDBJ whole genome shotgun (WGS) entry which is preliminary data.</text>
</comment>
<evidence type="ECO:0000256" key="10">
    <source>
        <dbReference type="ARBA" id="ARBA00023033"/>
    </source>
</evidence>
<keyword evidence="7" id="KW-1133">Transmembrane helix</keyword>
<evidence type="ECO:0000313" key="14">
    <source>
        <dbReference type="EMBL" id="KAE8683011.1"/>
    </source>
</evidence>
<dbReference type="PANTHER" id="PTHR24282">
    <property type="entry name" value="CYTOCHROME P450 FAMILY MEMBER"/>
    <property type="match status" value="1"/>
</dbReference>
<evidence type="ECO:0000256" key="1">
    <source>
        <dbReference type="ARBA" id="ARBA00001971"/>
    </source>
</evidence>
<dbReference type="GO" id="GO:0020037">
    <property type="term" value="F:heme binding"/>
    <property type="evidence" value="ECO:0007669"/>
    <property type="project" value="InterPro"/>
</dbReference>
<dbReference type="EMBL" id="VEPZ02001273">
    <property type="protein sequence ID" value="KAE8683011.1"/>
    <property type="molecule type" value="Genomic_DNA"/>
</dbReference>
<gene>
    <name evidence="14" type="ORF">F3Y22_tig00111220pilonHSYRG00047</name>
</gene>
<evidence type="ECO:0000256" key="4">
    <source>
        <dbReference type="ARBA" id="ARBA00022617"/>
    </source>
</evidence>
<keyword evidence="11" id="KW-0472">Membrane</keyword>
<comment type="subcellular location">
    <subcellularLocation>
        <location evidence="2">Membrane</location>
        <topology evidence="2">Single-pass membrane protein</topology>
    </subcellularLocation>
</comment>
<comment type="similarity">
    <text evidence="3 13">Belongs to the cytochrome P450 family.</text>
</comment>
<accession>A0A6A2YU72</accession>
<dbReference type="Proteomes" id="UP000436088">
    <property type="component" value="Unassembled WGS sequence"/>
</dbReference>
<dbReference type="InterPro" id="IPR017972">
    <property type="entry name" value="Cyt_P450_CS"/>
</dbReference>
<reference evidence="14" key="1">
    <citation type="submission" date="2019-09" db="EMBL/GenBank/DDBJ databases">
        <title>Draft genome information of white flower Hibiscus syriacus.</title>
        <authorList>
            <person name="Kim Y.-M."/>
        </authorList>
    </citation>
    <scope>NUCLEOTIDE SEQUENCE [LARGE SCALE GENOMIC DNA]</scope>
    <source>
        <strain evidence="14">YM2019G1</strain>
    </source>
</reference>
<evidence type="ECO:0000313" key="15">
    <source>
        <dbReference type="Proteomes" id="UP000436088"/>
    </source>
</evidence>
<keyword evidence="4 12" id="KW-0349">Heme</keyword>
<dbReference type="InterPro" id="IPR001128">
    <property type="entry name" value="Cyt_P450"/>
</dbReference>
<dbReference type="SUPFAM" id="SSF48264">
    <property type="entry name" value="Cytochrome P450"/>
    <property type="match status" value="1"/>
</dbReference>
<keyword evidence="6 12" id="KW-0479">Metal-binding</keyword>
<proteinExistence type="inferred from homology"/>
<keyword evidence="10 13" id="KW-0503">Monooxygenase</keyword>
<evidence type="ECO:0000256" key="6">
    <source>
        <dbReference type="ARBA" id="ARBA00022723"/>
    </source>
</evidence>
<sequence>MIGEADIFGSDFMGLLVNACHDSDEKNRLSVQDASFSNPHRLARQSKNRGDGGICTPRKVERQVRVGKLMVPTYLELDIRFLALHHDPDLWGDDVHLFKPERFAQRIAKTTNYNTAAFVPFGFGPRSCVGMSFAMTGIKIVLSMILQRYSFTLSPAFVHSPLPSLVLKPQHGIPLLFRSLRTDA</sequence>
<dbReference type="GO" id="GO:0016020">
    <property type="term" value="C:membrane"/>
    <property type="evidence" value="ECO:0007669"/>
    <property type="project" value="UniProtKB-SubCell"/>
</dbReference>
<protein>
    <submittedName>
        <fullName evidence="14">Cytochrome P450</fullName>
    </submittedName>
</protein>
<evidence type="ECO:0000256" key="11">
    <source>
        <dbReference type="ARBA" id="ARBA00023136"/>
    </source>
</evidence>
<dbReference type="PANTHER" id="PTHR24282:SF226">
    <property type="entry name" value="CYTOCHROME P450 CYP749A22-LIKE"/>
    <property type="match status" value="1"/>
</dbReference>
<evidence type="ECO:0000256" key="5">
    <source>
        <dbReference type="ARBA" id="ARBA00022692"/>
    </source>
</evidence>
<feature type="binding site" description="axial binding residue" evidence="12">
    <location>
        <position position="128"/>
    </location>
    <ligand>
        <name>heme</name>
        <dbReference type="ChEBI" id="CHEBI:30413"/>
    </ligand>
    <ligandPart>
        <name>Fe</name>
        <dbReference type="ChEBI" id="CHEBI:18248"/>
    </ligandPart>
</feature>
<dbReference type="GO" id="GO:0005506">
    <property type="term" value="F:iron ion binding"/>
    <property type="evidence" value="ECO:0007669"/>
    <property type="project" value="InterPro"/>
</dbReference>
<evidence type="ECO:0000256" key="12">
    <source>
        <dbReference type="PIRSR" id="PIRSR602401-1"/>
    </source>
</evidence>
<evidence type="ECO:0000256" key="8">
    <source>
        <dbReference type="ARBA" id="ARBA00023002"/>
    </source>
</evidence>
<dbReference type="InterPro" id="IPR002401">
    <property type="entry name" value="Cyt_P450_E_grp-I"/>
</dbReference>
<evidence type="ECO:0000256" key="13">
    <source>
        <dbReference type="RuleBase" id="RU000461"/>
    </source>
</evidence>
<dbReference type="AlphaFoldDB" id="A0A6A2YU72"/>
<evidence type="ECO:0000256" key="7">
    <source>
        <dbReference type="ARBA" id="ARBA00022989"/>
    </source>
</evidence>
<comment type="cofactor">
    <cofactor evidence="1 12">
        <name>heme</name>
        <dbReference type="ChEBI" id="CHEBI:30413"/>
    </cofactor>
</comment>
<keyword evidence="15" id="KW-1185">Reference proteome</keyword>
<dbReference type="PRINTS" id="PR00463">
    <property type="entry name" value="EP450I"/>
</dbReference>
<evidence type="ECO:0000256" key="9">
    <source>
        <dbReference type="ARBA" id="ARBA00023004"/>
    </source>
</evidence>
<keyword evidence="9 12" id="KW-0408">Iron</keyword>
<dbReference type="Pfam" id="PF00067">
    <property type="entry name" value="p450"/>
    <property type="match status" value="1"/>
</dbReference>
<dbReference type="InterPro" id="IPR050665">
    <property type="entry name" value="Cytochrome_P450_Monooxygen"/>
</dbReference>
<evidence type="ECO:0000256" key="3">
    <source>
        <dbReference type="ARBA" id="ARBA00010617"/>
    </source>
</evidence>